<comment type="pathway">
    <text evidence="1">Phospholipid metabolism; phosphatidylcholine biosynthesis; phosphatidylcholine from phosphocholine: step 1/2.</text>
</comment>
<dbReference type="InterPro" id="IPR004821">
    <property type="entry name" value="Cyt_trans-like"/>
</dbReference>
<dbReference type="EMBL" id="KN716150">
    <property type="protein sequence ID" value="KJH53652.1"/>
    <property type="molecule type" value="Genomic_DNA"/>
</dbReference>
<dbReference type="STRING" id="29172.A0A0D8YBR0"/>
<evidence type="ECO:0000256" key="1">
    <source>
        <dbReference type="ARBA" id="ARBA00025706"/>
    </source>
</evidence>
<keyword evidence="5" id="KW-1185">Reference proteome</keyword>
<organism evidence="4 5">
    <name type="scientific">Dictyocaulus viviparus</name>
    <name type="common">Bovine lungworm</name>
    <dbReference type="NCBI Taxonomy" id="29172"/>
    <lineage>
        <taxon>Eukaryota</taxon>
        <taxon>Metazoa</taxon>
        <taxon>Ecdysozoa</taxon>
        <taxon>Nematoda</taxon>
        <taxon>Chromadorea</taxon>
        <taxon>Rhabditida</taxon>
        <taxon>Rhabditina</taxon>
        <taxon>Rhabditomorpha</taxon>
        <taxon>Strongyloidea</taxon>
        <taxon>Metastrongylidae</taxon>
        <taxon>Dictyocaulus</taxon>
    </lineage>
</organism>
<feature type="domain" description="Cytidyltransferase-like" evidence="3">
    <location>
        <begin position="40"/>
        <end position="166"/>
    </location>
</feature>
<reference evidence="5" key="2">
    <citation type="journal article" date="2016" name="Sci. Rep.">
        <title>Dictyocaulus viviparus genome, variome and transcriptome elucidate lungworm biology and support future intervention.</title>
        <authorList>
            <person name="McNulty S.N."/>
            <person name="Strube C."/>
            <person name="Rosa B.A."/>
            <person name="Martin J.C."/>
            <person name="Tyagi R."/>
            <person name="Choi Y.J."/>
            <person name="Wang Q."/>
            <person name="Hallsworth Pepin K."/>
            <person name="Zhang X."/>
            <person name="Ozersky P."/>
            <person name="Wilson R.K."/>
            <person name="Sternberg P.W."/>
            <person name="Gasser R.B."/>
            <person name="Mitreva M."/>
        </authorList>
    </citation>
    <scope>NUCLEOTIDE SEQUENCE [LARGE SCALE GENOMIC DNA]</scope>
    <source>
        <strain evidence="5">HannoverDv2000</strain>
    </source>
</reference>
<dbReference type="SUPFAM" id="SSF52374">
    <property type="entry name" value="Nucleotidylyl transferase"/>
    <property type="match status" value="1"/>
</dbReference>
<dbReference type="InterPro" id="IPR014729">
    <property type="entry name" value="Rossmann-like_a/b/a_fold"/>
</dbReference>
<dbReference type="GO" id="GO:0031210">
    <property type="term" value="F:phosphatidylcholine binding"/>
    <property type="evidence" value="ECO:0007669"/>
    <property type="project" value="TreeGrafter"/>
</dbReference>
<dbReference type="AlphaFoldDB" id="A0A0D8YBR0"/>
<dbReference type="PANTHER" id="PTHR10739:SF13">
    <property type="entry name" value="CHOLINE-PHOSPHATE CYTIDYLYLTRANSFERASE"/>
    <property type="match status" value="1"/>
</dbReference>
<dbReference type="PANTHER" id="PTHR10739">
    <property type="entry name" value="CYTIDYLYLTRANSFERASE"/>
    <property type="match status" value="1"/>
</dbReference>
<dbReference type="GO" id="GO:0004105">
    <property type="term" value="F:choline-phosphate cytidylyltransferase activity"/>
    <property type="evidence" value="ECO:0007669"/>
    <property type="project" value="UniProtKB-EC"/>
</dbReference>
<dbReference type="Pfam" id="PF01467">
    <property type="entry name" value="CTP_transf_like"/>
    <property type="match status" value="1"/>
</dbReference>
<dbReference type="Proteomes" id="UP000053766">
    <property type="component" value="Unassembled WGS sequence"/>
</dbReference>
<sequence length="199" mass="22938">MCDNFGTMSYITKNFVPYTLTQLRNGEVPEDRPIHIFSEGVYDMFHYGHIRQLRQVKEAFPNVKVTVGICSDELVLKFKGGPLVMSQDERLASVAECKYVDDVIDHGMFYPTIELLDKLQADLIAHDSIPYPFSDGVDCYKPFKKSDRFLTTQRTEGISTTDLIQRILDQSEKFRERNVAREKFGFDGLMDNHIAQRVI</sequence>
<proteinExistence type="predicted"/>
<evidence type="ECO:0000256" key="2">
    <source>
        <dbReference type="ARBA" id="ARBA00026101"/>
    </source>
</evidence>
<dbReference type="NCBIfam" id="TIGR00125">
    <property type="entry name" value="cyt_tran_rel"/>
    <property type="match status" value="1"/>
</dbReference>
<dbReference type="Gene3D" id="3.40.50.620">
    <property type="entry name" value="HUPs"/>
    <property type="match status" value="1"/>
</dbReference>
<accession>A0A0D8YBR0</accession>
<gene>
    <name evidence="4" type="ORF">DICVIV_00080</name>
</gene>
<dbReference type="InterPro" id="IPR045049">
    <property type="entry name" value="Pcy1-like"/>
</dbReference>
<evidence type="ECO:0000259" key="3">
    <source>
        <dbReference type="Pfam" id="PF01467"/>
    </source>
</evidence>
<evidence type="ECO:0000313" key="5">
    <source>
        <dbReference type="Proteomes" id="UP000053766"/>
    </source>
</evidence>
<evidence type="ECO:0000313" key="4">
    <source>
        <dbReference type="EMBL" id="KJH53652.1"/>
    </source>
</evidence>
<dbReference type="EC" id="2.7.7.15" evidence="2"/>
<dbReference type="OrthoDB" id="17102at2759"/>
<reference evidence="4 5" key="1">
    <citation type="submission" date="2013-11" db="EMBL/GenBank/DDBJ databases">
        <title>Draft genome of the bovine lungworm Dictyocaulus viviparus.</title>
        <authorList>
            <person name="Mitreva M."/>
        </authorList>
    </citation>
    <scope>NUCLEOTIDE SEQUENCE [LARGE SCALE GENOMIC DNA]</scope>
    <source>
        <strain evidence="4 5">HannoverDv2000</strain>
    </source>
</reference>
<name>A0A0D8YBR0_DICVI</name>
<dbReference type="UniPathway" id="UPA00753">
    <property type="reaction ID" value="UER00739"/>
</dbReference>
<keyword evidence="4" id="KW-0808">Transferase</keyword>
<protein>
    <recommendedName>
        <fullName evidence="2">choline-phosphate cytidylyltransferase</fullName>
        <ecNumber evidence="2">2.7.7.15</ecNumber>
    </recommendedName>
</protein>